<dbReference type="AlphaFoldDB" id="A0A0F9JWF2"/>
<evidence type="ECO:0000256" key="1">
    <source>
        <dbReference type="SAM" id="MobiDB-lite"/>
    </source>
</evidence>
<feature type="region of interest" description="Disordered" evidence="1">
    <location>
        <begin position="1"/>
        <end position="28"/>
    </location>
</feature>
<accession>A0A0F9JWF2</accession>
<sequence>MKETVRQRNRRLKRIKRPRWNSHRKRRERAWPVKDARHLSDIILSEGLITEGLEPVVR</sequence>
<evidence type="ECO:0000313" key="2">
    <source>
        <dbReference type="EMBL" id="KKM74154.1"/>
    </source>
</evidence>
<gene>
    <name evidence="2" type="ORF">LCGC14_1403290</name>
</gene>
<feature type="compositionally biased region" description="Basic residues" evidence="1">
    <location>
        <begin position="7"/>
        <end position="28"/>
    </location>
</feature>
<proteinExistence type="predicted"/>
<comment type="caution">
    <text evidence="2">The sequence shown here is derived from an EMBL/GenBank/DDBJ whole genome shotgun (WGS) entry which is preliminary data.</text>
</comment>
<name>A0A0F9JWF2_9ZZZZ</name>
<organism evidence="2">
    <name type="scientific">marine sediment metagenome</name>
    <dbReference type="NCBI Taxonomy" id="412755"/>
    <lineage>
        <taxon>unclassified sequences</taxon>
        <taxon>metagenomes</taxon>
        <taxon>ecological metagenomes</taxon>
    </lineage>
</organism>
<dbReference type="EMBL" id="LAZR01009186">
    <property type="protein sequence ID" value="KKM74154.1"/>
    <property type="molecule type" value="Genomic_DNA"/>
</dbReference>
<reference evidence="2" key="1">
    <citation type="journal article" date="2015" name="Nature">
        <title>Complex archaea that bridge the gap between prokaryotes and eukaryotes.</title>
        <authorList>
            <person name="Spang A."/>
            <person name="Saw J.H."/>
            <person name="Jorgensen S.L."/>
            <person name="Zaremba-Niedzwiedzka K."/>
            <person name="Martijn J."/>
            <person name="Lind A.E."/>
            <person name="van Eijk R."/>
            <person name="Schleper C."/>
            <person name="Guy L."/>
            <person name="Ettema T.J."/>
        </authorList>
    </citation>
    <scope>NUCLEOTIDE SEQUENCE</scope>
</reference>
<protein>
    <submittedName>
        <fullName evidence="2">Uncharacterized protein</fullName>
    </submittedName>
</protein>